<dbReference type="GO" id="GO:0004180">
    <property type="term" value="F:carboxypeptidase activity"/>
    <property type="evidence" value="ECO:0007669"/>
    <property type="project" value="UniProtKB-KW"/>
</dbReference>
<reference evidence="8 9" key="1">
    <citation type="submission" date="2024-03" db="EMBL/GenBank/DDBJ databases">
        <title>Aureococcus anophagefferens CCMP1851 and Kratosvirus quantuckense: Draft genome of a second virus-susceptible host strain in the model system.</title>
        <authorList>
            <person name="Chase E."/>
            <person name="Truchon A.R."/>
            <person name="Schepens W."/>
            <person name="Wilhelm S.W."/>
        </authorList>
    </citation>
    <scope>NUCLEOTIDE SEQUENCE [LARGE SCALE GENOMIC DNA]</scope>
    <source>
        <strain evidence="8 9">CCMP1851</strain>
    </source>
</reference>
<name>A0ABR1FS24_AURAN</name>
<evidence type="ECO:0000256" key="2">
    <source>
        <dbReference type="ARBA" id="ARBA00022645"/>
    </source>
</evidence>
<organism evidence="8 9">
    <name type="scientific">Aureococcus anophagefferens</name>
    <name type="common">Harmful bloom alga</name>
    <dbReference type="NCBI Taxonomy" id="44056"/>
    <lineage>
        <taxon>Eukaryota</taxon>
        <taxon>Sar</taxon>
        <taxon>Stramenopiles</taxon>
        <taxon>Ochrophyta</taxon>
        <taxon>Pelagophyceae</taxon>
        <taxon>Pelagomonadales</taxon>
        <taxon>Pelagomonadaceae</taxon>
        <taxon>Aureococcus</taxon>
    </lineage>
</organism>
<comment type="similarity">
    <text evidence="1 7">Belongs to the peptidase S10 family.</text>
</comment>
<evidence type="ECO:0000313" key="8">
    <source>
        <dbReference type="EMBL" id="KAK7236802.1"/>
    </source>
</evidence>
<gene>
    <name evidence="8" type="ORF">SO694_00092031</name>
</gene>
<keyword evidence="5 7" id="KW-0378">Hydrolase</keyword>
<comment type="caution">
    <text evidence="8">The sequence shown here is derived from an EMBL/GenBank/DDBJ whole genome shotgun (WGS) entry which is preliminary data.</text>
</comment>
<dbReference type="EMBL" id="JBBJCI010000256">
    <property type="protein sequence ID" value="KAK7236802.1"/>
    <property type="molecule type" value="Genomic_DNA"/>
</dbReference>
<feature type="signal peptide" evidence="7">
    <location>
        <begin position="1"/>
        <end position="17"/>
    </location>
</feature>
<dbReference type="Pfam" id="PF00450">
    <property type="entry name" value="Peptidase_S10"/>
    <property type="match status" value="1"/>
</dbReference>
<dbReference type="PROSITE" id="PS00131">
    <property type="entry name" value="CARBOXYPEPT_SER_SER"/>
    <property type="match status" value="1"/>
</dbReference>
<dbReference type="EC" id="3.4.16.-" evidence="7"/>
<evidence type="ECO:0000256" key="3">
    <source>
        <dbReference type="ARBA" id="ARBA00022670"/>
    </source>
</evidence>
<evidence type="ECO:0000313" key="9">
    <source>
        <dbReference type="Proteomes" id="UP001363151"/>
    </source>
</evidence>
<accession>A0ABR1FS24</accession>
<dbReference type="SUPFAM" id="SSF53474">
    <property type="entry name" value="alpha/beta-Hydrolases"/>
    <property type="match status" value="1"/>
</dbReference>
<dbReference type="PROSITE" id="PS00560">
    <property type="entry name" value="CARBOXYPEPT_SER_HIS"/>
    <property type="match status" value="1"/>
</dbReference>
<dbReference type="Proteomes" id="UP001363151">
    <property type="component" value="Unassembled WGS sequence"/>
</dbReference>
<dbReference type="Gene3D" id="1.10.287.410">
    <property type="match status" value="1"/>
</dbReference>
<keyword evidence="3 7" id="KW-0645">Protease</keyword>
<keyword evidence="6" id="KW-0325">Glycoprotein</keyword>
<evidence type="ECO:0000256" key="6">
    <source>
        <dbReference type="ARBA" id="ARBA00023180"/>
    </source>
</evidence>
<keyword evidence="9" id="KW-1185">Reference proteome</keyword>
<sequence>MMAIKLLSLAAAAAASGFLDETTNTTLCDDVKQFAGYYKLTTGKSKNYFYWFFESRSAPSTDPVVLWMTGGPGCSSEVALFGENGPCKVNADGSATTKNAHSWNSNANVLYIDQPTGTGFSYGTGYDHDEVGVAADMVDFLVQFFAGHPAYADNDFFISGESYAGHYVPAVAHGVWLHNKAADAATIKLTGVAIGNGLTDPEIQYEYYKDMIVSTNDHEAAVGEVVHAAMVAATPPCVAAIKQCNKNHTYGACLPALEGCEIALEIPYTATGMNPYDMREKCEVPPLCYDFSNVATYLKRDDVRAALNVPKAAKWSDCNRAVTMGFELAGDYMKEYQQLIPDLIEDGIRYLIYAGDQDYICNWLGNQAWTLALPWSGKDAFNAAPVADWDVAGKKAGELRKTDMFSFLRVIDAGHMVPMDQPEAALAMINAFTSNTL</sequence>
<proteinExistence type="inferred from homology"/>
<dbReference type="InterPro" id="IPR001563">
    <property type="entry name" value="Peptidase_S10"/>
</dbReference>
<dbReference type="PANTHER" id="PTHR11802">
    <property type="entry name" value="SERINE PROTEASE FAMILY S10 SERINE CARBOXYPEPTIDASE"/>
    <property type="match status" value="1"/>
</dbReference>
<dbReference type="Gene3D" id="3.40.50.1820">
    <property type="entry name" value="alpha/beta hydrolase"/>
    <property type="match status" value="1"/>
</dbReference>
<evidence type="ECO:0000256" key="5">
    <source>
        <dbReference type="ARBA" id="ARBA00022801"/>
    </source>
</evidence>
<feature type="chain" id="PRO_5044988972" description="Carboxypeptidase" evidence="7">
    <location>
        <begin position="18"/>
        <end position="437"/>
    </location>
</feature>
<dbReference type="InterPro" id="IPR018202">
    <property type="entry name" value="Ser_caboxypep_ser_AS"/>
</dbReference>
<dbReference type="InterPro" id="IPR029058">
    <property type="entry name" value="AB_hydrolase_fold"/>
</dbReference>
<evidence type="ECO:0000256" key="4">
    <source>
        <dbReference type="ARBA" id="ARBA00022729"/>
    </source>
</evidence>
<keyword evidence="2 7" id="KW-0121">Carboxypeptidase</keyword>
<dbReference type="InterPro" id="IPR033124">
    <property type="entry name" value="Ser_caboxypep_his_AS"/>
</dbReference>
<evidence type="ECO:0000256" key="1">
    <source>
        <dbReference type="ARBA" id="ARBA00009431"/>
    </source>
</evidence>
<keyword evidence="4 7" id="KW-0732">Signal</keyword>
<dbReference type="PRINTS" id="PR00724">
    <property type="entry name" value="CRBOXYPTASEC"/>
</dbReference>
<evidence type="ECO:0000256" key="7">
    <source>
        <dbReference type="RuleBase" id="RU361156"/>
    </source>
</evidence>
<dbReference type="PANTHER" id="PTHR11802:SF113">
    <property type="entry name" value="SERINE CARBOXYPEPTIDASE CTSA-4.1"/>
    <property type="match status" value="1"/>
</dbReference>
<protein>
    <recommendedName>
        <fullName evidence="7">Carboxypeptidase</fullName>
        <ecNumber evidence="7">3.4.16.-</ecNumber>
    </recommendedName>
</protein>